<sequence>MANHTATFHGTLLLEDEGKSNYRGRMKTFEVDIQCEEEYEILGVDTSPIPAVYSKYTPDYEDGMFEGAIMAAHAAVAMRNGVLDLPSFLSSRLPGDPDSPE</sequence>
<evidence type="ECO:0000313" key="1">
    <source>
        <dbReference type="EMBL" id="CCX29625.1"/>
    </source>
</evidence>
<protein>
    <submittedName>
        <fullName evidence="1">Uncharacterized protein</fullName>
    </submittedName>
</protein>
<reference evidence="1 2" key="1">
    <citation type="journal article" date="2013" name="PLoS Genet.">
        <title>The genome and development-dependent transcriptomes of Pyronema confluens: a window into fungal evolution.</title>
        <authorList>
            <person name="Traeger S."/>
            <person name="Altegoer F."/>
            <person name="Freitag M."/>
            <person name="Gabaldon T."/>
            <person name="Kempken F."/>
            <person name="Kumar A."/>
            <person name="Marcet-Houben M."/>
            <person name="Poggeler S."/>
            <person name="Stajich J.E."/>
            <person name="Nowrousian M."/>
        </authorList>
    </citation>
    <scope>NUCLEOTIDE SEQUENCE [LARGE SCALE GENOMIC DNA]</scope>
    <source>
        <strain evidence="2">CBS 100304</strain>
        <tissue evidence="1">Vegetative mycelium</tissue>
    </source>
</reference>
<organism evidence="1 2">
    <name type="scientific">Pyronema omphalodes (strain CBS 100304)</name>
    <name type="common">Pyronema confluens</name>
    <dbReference type="NCBI Taxonomy" id="1076935"/>
    <lineage>
        <taxon>Eukaryota</taxon>
        <taxon>Fungi</taxon>
        <taxon>Dikarya</taxon>
        <taxon>Ascomycota</taxon>
        <taxon>Pezizomycotina</taxon>
        <taxon>Pezizomycetes</taxon>
        <taxon>Pezizales</taxon>
        <taxon>Pyronemataceae</taxon>
        <taxon>Pyronema</taxon>
    </lineage>
</organism>
<evidence type="ECO:0000313" key="2">
    <source>
        <dbReference type="Proteomes" id="UP000018144"/>
    </source>
</evidence>
<proteinExistence type="predicted"/>
<name>U4LJR7_PYROM</name>
<dbReference type="AlphaFoldDB" id="U4LJR7"/>
<keyword evidence="2" id="KW-1185">Reference proteome</keyword>
<gene>
    <name evidence="1" type="ORF">PCON_06286</name>
</gene>
<dbReference type="EMBL" id="HF935309">
    <property type="protein sequence ID" value="CCX29625.1"/>
    <property type="molecule type" value="Genomic_DNA"/>
</dbReference>
<dbReference type="Proteomes" id="UP000018144">
    <property type="component" value="Unassembled WGS sequence"/>
</dbReference>
<accession>U4LJR7</accession>